<feature type="region of interest" description="Disordered" evidence="2">
    <location>
        <begin position="355"/>
        <end position="374"/>
    </location>
</feature>
<feature type="region of interest" description="Disordered" evidence="2">
    <location>
        <begin position="113"/>
        <end position="135"/>
    </location>
</feature>
<feature type="coiled-coil region" evidence="1">
    <location>
        <begin position="454"/>
        <end position="485"/>
    </location>
</feature>
<keyword evidence="6" id="KW-1185">Reference proteome</keyword>
<dbReference type="PANTHER" id="PTHR47080:SF1">
    <property type="entry name" value="CHROMOSOME 16 OPEN READING FRAME 96"/>
    <property type="match status" value="1"/>
</dbReference>
<keyword evidence="3" id="KW-0732">Signal</keyword>
<organism evidence="5 6">
    <name type="scientific">Cryptolaemus montrouzieri</name>
    <dbReference type="NCBI Taxonomy" id="559131"/>
    <lineage>
        <taxon>Eukaryota</taxon>
        <taxon>Metazoa</taxon>
        <taxon>Ecdysozoa</taxon>
        <taxon>Arthropoda</taxon>
        <taxon>Hexapoda</taxon>
        <taxon>Insecta</taxon>
        <taxon>Pterygota</taxon>
        <taxon>Neoptera</taxon>
        <taxon>Endopterygota</taxon>
        <taxon>Coleoptera</taxon>
        <taxon>Polyphaga</taxon>
        <taxon>Cucujiformia</taxon>
        <taxon>Coccinelloidea</taxon>
        <taxon>Coccinellidae</taxon>
        <taxon>Scymninae</taxon>
        <taxon>Scymnini</taxon>
        <taxon>Cryptolaemus</taxon>
    </lineage>
</organism>
<comment type="caution">
    <text evidence="5">The sequence shown here is derived from an EMBL/GenBank/DDBJ whole genome shotgun (WGS) entry which is preliminary data.</text>
</comment>
<dbReference type="AlphaFoldDB" id="A0ABD2N5X0"/>
<keyword evidence="1" id="KW-0175">Coiled coil</keyword>
<protein>
    <recommendedName>
        <fullName evidence="4">DUF4795 domain-containing protein</fullName>
    </recommendedName>
</protein>
<feature type="compositionally biased region" description="Gly residues" evidence="2">
    <location>
        <begin position="357"/>
        <end position="374"/>
    </location>
</feature>
<feature type="signal peptide" evidence="3">
    <location>
        <begin position="1"/>
        <end position="16"/>
    </location>
</feature>
<evidence type="ECO:0000313" key="5">
    <source>
        <dbReference type="EMBL" id="KAL3273716.1"/>
    </source>
</evidence>
<sequence length="792" mass="86783">MAKSATLLTLNQLADAALVGPDLGTVNFRLLHNLLQIIVNQTGIDDVKVEYKGPESEFIQTMLDPHRQGTVHATQYNITHESAKKSQKVEGDKIKKMINEEEAGEEEIKVIERRKDSSEDPDPNPPQFSSPPISNVVIVPTNGNDQITPTFTVALTTEAFSKLTDDVEDLQRKYNELTQMTSNTDLMNAVRTGSNGNAGPIVDMYQLLSLTKRVEAAEVGVAKLASIIEDLAREQGSGGGATGGTSASPNKVLENVVKLRSSIDGGKGPISDSLKDIDKRLTELEKKVGGAKGTHLPKLAEVGGPVKGEDFSQVDLSQMETGNAMTLIQKEFKNIRNVIQTMDVPKLQKEVEDLKKGGGQRGAGGPVGRAGGGGGGDITERMAEIEVHFNQCLDQVNSLDTMFHGRMETVANQVASIERELGKVSEKMQGIVEQGSGGGSDNNIMELYRRFTELENITNNISQTAAELLDERQERQMHLAALKEQVELLKTIKADKTEVEGQLADKVDICMINRKVSHEQFDATCMDLTKGIEDALEKLTKQEELWQQALTDIQTEVGSKLDKMEIGPLKDFITHKLGVLQGKLRALSKFKKEQEAAGTKAALLKDVKCISCDQDVVMRKNMDPSLYPQPPALPPTKTMAPYLAYELDQLRKQQKNLNASRNMNHFEQIRKGDACNRYCGGSHTLTTPQQRVTRLGHFLEQWGPEISMVTDSEIKGRDGMIYRGEDKTEVAIVQPSNAARTVRPSMMVQGDILSSRPGFEPPEKLSTGMKSPKQGTEGGGSKTNVVSFHAPE</sequence>
<dbReference type="EMBL" id="JABFTP020000062">
    <property type="protein sequence ID" value="KAL3273716.1"/>
    <property type="molecule type" value="Genomic_DNA"/>
</dbReference>
<accession>A0ABD2N5X0</accession>
<evidence type="ECO:0000259" key="4">
    <source>
        <dbReference type="Pfam" id="PF16043"/>
    </source>
</evidence>
<evidence type="ECO:0000256" key="2">
    <source>
        <dbReference type="SAM" id="MobiDB-lite"/>
    </source>
</evidence>
<dbReference type="PANTHER" id="PTHR47080">
    <property type="entry name" value="CHROMOSOME 16 OPEN READING FRAME 96"/>
    <property type="match status" value="1"/>
</dbReference>
<evidence type="ECO:0000313" key="6">
    <source>
        <dbReference type="Proteomes" id="UP001516400"/>
    </source>
</evidence>
<feature type="chain" id="PRO_5044850959" description="DUF4795 domain-containing protein" evidence="3">
    <location>
        <begin position="17"/>
        <end position="792"/>
    </location>
</feature>
<reference evidence="5 6" key="1">
    <citation type="journal article" date="2021" name="BMC Biol.">
        <title>Horizontally acquired antibacterial genes associated with adaptive radiation of ladybird beetles.</title>
        <authorList>
            <person name="Li H.S."/>
            <person name="Tang X.F."/>
            <person name="Huang Y.H."/>
            <person name="Xu Z.Y."/>
            <person name="Chen M.L."/>
            <person name="Du X.Y."/>
            <person name="Qiu B.Y."/>
            <person name="Chen P.T."/>
            <person name="Zhang W."/>
            <person name="Slipinski A."/>
            <person name="Escalona H.E."/>
            <person name="Waterhouse R.M."/>
            <person name="Zwick A."/>
            <person name="Pang H."/>
        </authorList>
    </citation>
    <scope>NUCLEOTIDE SEQUENCE [LARGE SCALE GENOMIC DNA]</scope>
    <source>
        <strain evidence="5">SYSU2018</strain>
    </source>
</reference>
<name>A0ABD2N5X0_9CUCU</name>
<evidence type="ECO:0000256" key="1">
    <source>
        <dbReference type="SAM" id="Coils"/>
    </source>
</evidence>
<gene>
    <name evidence="5" type="ORF">HHI36_015146</name>
</gene>
<feature type="region of interest" description="Disordered" evidence="2">
    <location>
        <begin position="753"/>
        <end position="792"/>
    </location>
</feature>
<evidence type="ECO:0000256" key="3">
    <source>
        <dbReference type="SAM" id="SignalP"/>
    </source>
</evidence>
<feature type="domain" description="DUF4795" evidence="4">
    <location>
        <begin position="441"/>
        <end position="642"/>
    </location>
</feature>
<dbReference type="InterPro" id="IPR032013">
    <property type="entry name" value="DUF4795"/>
</dbReference>
<proteinExistence type="predicted"/>
<dbReference type="Proteomes" id="UP001516400">
    <property type="component" value="Unassembled WGS sequence"/>
</dbReference>
<dbReference type="Pfam" id="PF16043">
    <property type="entry name" value="DUF4795"/>
    <property type="match status" value="1"/>
</dbReference>